<dbReference type="InterPro" id="IPR011993">
    <property type="entry name" value="PH-like_dom_sf"/>
</dbReference>
<organism evidence="4 5">
    <name type="scientific">Sipha flava</name>
    <name type="common">yellow sugarcane aphid</name>
    <dbReference type="NCBI Taxonomy" id="143950"/>
    <lineage>
        <taxon>Eukaryota</taxon>
        <taxon>Metazoa</taxon>
        <taxon>Ecdysozoa</taxon>
        <taxon>Arthropoda</taxon>
        <taxon>Hexapoda</taxon>
        <taxon>Insecta</taxon>
        <taxon>Pterygota</taxon>
        <taxon>Neoptera</taxon>
        <taxon>Paraneoptera</taxon>
        <taxon>Hemiptera</taxon>
        <taxon>Sternorrhyncha</taxon>
        <taxon>Aphidomorpha</taxon>
        <taxon>Aphidoidea</taxon>
        <taxon>Aphididae</taxon>
        <taxon>Sipha</taxon>
    </lineage>
</organism>
<feature type="domain" description="SH2" evidence="3">
    <location>
        <begin position="442"/>
        <end position="540"/>
    </location>
</feature>
<dbReference type="PROSITE" id="PS50001">
    <property type="entry name" value="SH2"/>
    <property type="match status" value="1"/>
</dbReference>
<dbReference type="OrthoDB" id="8815311at2759"/>
<dbReference type="PANTHER" id="PTHR11243:SF38">
    <property type="entry name" value="GROWTH FACTOR RECEPTOR-BOUND PROTEIN 14-LIKE ISOFORM X1"/>
    <property type="match status" value="1"/>
</dbReference>
<dbReference type="Pfam" id="PF00017">
    <property type="entry name" value="SH2"/>
    <property type="match status" value="1"/>
</dbReference>
<reference evidence="5" key="1">
    <citation type="submission" date="2025-08" db="UniProtKB">
        <authorList>
            <consortium name="RefSeq"/>
        </authorList>
    </citation>
    <scope>IDENTIFICATION</scope>
    <source>
        <tissue evidence="5">Whole body</tissue>
    </source>
</reference>
<keyword evidence="1 2" id="KW-0727">SH2 domain</keyword>
<evidence type="ECO:0000313" key="5">
    <source>
        <dbReference type="RefSeq" id="XP_025411263.1"/>
    </source>
</evidence>
<dbReference type="Gene3D" id="3.30.505.10">
    <property type="entry name" value="SH2 domain"/>
    <property type="match status" value="1"/>
</dbReference>
<dbReference type="Pfam" id="PF21989">
    <property type="entry name" value="RA_2"/>
    <property type="match status" value="1"/>
</dbReference>
<sequence>MTSTIIRSLLIVYILPYICIYNLKDFILTIRQGIVKDDNHRVLRIFLIYHLRHFLIRLWSLIRKIISKYDDMTSSLPYRRFGNENYSDCQLELRTTKEIKVYNIDGTYQSVLVTPELSSEELCSQLKKNILSDCFDWSIVELWKDEGIERTLENHESVLMCYEQMKHENRTLELRISNKMFDMYKHPEVNFIEYSLYKSLDFDHKREAKVAQKVLDGDIDPLHFGQVWIYECNKLDPSWEVTILLLKDKKLYLSPNHQNILTFIKKTENGCFRNNKSTISRDKCQLQIWAYLCDFKVYTTNKKLKGAPTDYSLCLVDASGLKQYIACNSKKSLSYWMCAMRLSKYGKQLRDNYRSFVKKHNDANEYEYNKKPLPNESVRSHVAMDFSGNVGRIVEDPKEALAIAQAETGSVRRSWRSSGRTTPGLQTAVSKLENDIHLSQPWYHKNMSRDQAANVLNGLGNKDGVFLIRESKSKCGSYVLTYKCGGKIVHTPIVAQMDPINDQVCFTLDNGVTKFYDLLQLVEFYQLNAGSLPTRLMHYVVQVPVTK</sequence>
<dbReference type="GO" id="GO:0048699">
    <property type="term" value="P:generation of neurons"/>
    <property type="evidence" value="ECO:0007669"/>
    <property type="project" value="UniProtKB-ARBA"/>
</dbReference>
<dbReference type="SUPFAM" id="SSF55550">
    <property type="entry name" value="SH2 domain"/>
    <property type="match status" value="1"/>
</dbReference>
<dbReference type="RefSeq" id="XP_025411263.1">
    <property type="nucleotide sequence ID" value="XM_025555478.1"/>
</dbReference>
<dbReference type="PANTHER" id="PTHR11243">
    <property type="entry name" value="GROWTH FACTOR RECEPTOR-BOUND PROTEIN"/>
    <property type="match status" value="1"/>
</dbReference>
<protein>
    <submittedName>
        <fullName evidence="5">Growth factor receptor-bound protein 14-like isoform X1</fullName>
    </submittedName>
</protein>
<dbReference type="GO" id="GO:0071944">
    <property type="term" value="C:cell periphery"/>
    <property type="evidence" value="ECO:0007669"/>
    <property type="project" value="UniProtKB-ARBA"/>
</dbReference>
<dbReference type="CDD" id="cd09944">
    <property type="entry name" value="SH2_Grb7_family"/>
    <property type="match status" value="1"/>
</dbReference>
<dbReference type="Proteomes" id="UP000694846">
    <property type="component" value="Unplaced"/>
</dbReference>
<evidence type="ECO:0000256" key="1">
    <source>
        <dbReference type="ARBA" id="ARBA00022999"/>
    </source>
</evidence>
<dbReference type="InterPro" id="IPR036860">
    <property type="entry name" value="SH2_dom_sf"/>
</dbReference>
<dbReference type="SUPFAM" id="SSF54236">
    <property type="entry name" value="Ubiquitin-like"/>
    <property type="match status" value="1"/>
</dbReference>
<dbReference type="Gene3D" id="2.30.29.30">
    <property type="entry name" value="Pleckstrin-homology domain (PH domain)/Phosphotyrosine-binding domain (PTB)"/>
    <property type="match status" value="1"/>
</dbReference>
<evidence type="ECO:0000313" key="4">
    <source>
        <dbReference type="Proteomes" id="UP000694846"/>
    </source>
</evidence>
<dbReference type="InterPro" id="IPR039664">
    <property type="entry name" value="GRB/APBB1IP"/>
</dbReference>
<evidence type="ECO:0000256" key="2">
    <source>
        <dbReference type="PROSITE-ProRule" id="PRU00191"/>
    </source>
</evidence>
<dbReference type="PRINTS" id="PR00401">
    <property type="entry name" value="SH2DOMAIN"/>
</dbReference>
<gene>
    <name evidence="5" type="primary">LOC112684144</name>
</gene>
<proteinExistence type="predicted"/>
<keyword evidence="4" id="KW-1185">Reference proteome</keyword>
<accession>A0A8B8FKT9</accession>
<dbReference type="InterPro" id="IPR029071">
    <property type="entry name" value="Ubiquitin-like_domsf"/>
</dbReference>
<dbReference type="SMART" id="SM00252">
    <property type="entry name" value="SH2"/>
    <property type="match status" value="1"/>
</dbReference>
<dbReference type="Pfam" id="PF08947">
    <property type="entry name" value="BPS"/>
    <property type="match status" value="1"/>
</dbReference>
<dbReference type="GeneID" id="112684144"/>
<name>A0A8B8FKT9_9HEMI</name>
<dbReference type="InterPro" id="IPR015042">
    <property type="entry name" value="BPS-dom"/>
</dbReference>
<dbReference type="InterPro" id="IPR000980">
    <property type="entry name" value="SH2"/>
</dbReference>
<evidence type="ECO:0000259" key="3">
    <source>
        <dbReference type="PROSITE" id="PS50001"/>
    </source>
</evidence>
<dbReference type="Gene3D" id="3.10.20.90">
    <property type="entry name" value="Phosphatidylinositol 3-kinase Catalytic Subunit, Chain A, domain 1"/>
    <property type="match status" value="1"/>
</dbReference>
<dbReference type="AlphaFoldDB" id="A0A8B8FKT9"/>